<dbReference type="Proteomes" id="UP000663207">
    <property type="component" value="Chromosome"/>
</dbReference>
<evidence type="ECO:0000313" key="1">
    <source>
        <dbReference type="EMBL" id="QSX37553.1"/>
    </source>
</evidence>
<sequence>MNNYGYFCAGIVVLMLSHGLVHAEEGRNFAFQQCFANKTEKQYFGFSNLVLRENVNPFDRDLYVFSAQDIEKDWVIIDASEREVLIPGALKLASHTLKHKKYLAGEKIILIGNGRTYSSLENDAIWLIKNRSAEVKIFIGSPELWLRSAGSNVALELEFISPAEFYAESTRGNWIFVETEEELQSALSLRSGEDRFNKYLIINDELKLSSSEINEGNGYFIFKMRGGLDSLSAFYNEQGVILTAKKEREKHESCKGYR</sequence>
<evidence type="ECO:0000313" key="2">
    <source>
        <dbReference type="Proteomes" id="UP000663207"/>
    </source>
</evidence>
<keyword evidence="2" id="KW-1185">Reference proteome</keyword>
<gene>
    <name evidence="1" type="ORF">JYB85_01525</name>
</gene>
<dbReference type="RefSeq" id="WP_207380756.1">
    <property type="nucleotide sequence ID" value="NZ_CP071502.1"/>
</dbReference>
<dbReference type="EMBL" id="CP071502">
    <property type="protein sequence ID" value="QSX37553.1"/>
    <property type="molecule type" value="Genomic_DNA"/>
</dbReference>
<reference evidence="1 2" key="1">
    <citation type="submission" date="2021-03" db="EMBL/GenBank/DDBJ databases">
        <title>Novel species identification of genus Shewanella.</title>
        <authorList>
            <person name="Liu G."/>
            <person name="Zhang Q."/>
        </authorList>
    </citation>
    <scope>NUCLEOTIDE SEQUENCE [LARGE SCALE GENOMIC DNA]</scope>
    <source>
        <strain evidence="1 2">FJAT-52962</strain>
    </source>
</reference>
<name>A0ABX7R3Z4_9GAMM</name>
<protein>
    <submittedName>
        <fullName evidence="1">Uncharacterized protein</fullName>
    </submittedName>
</protein>
<proteinExistence type="predicted"/>
<accession>A0ABX7R3Z4</accession>
<organism evidence="1 2">
    <name type="scientific">Shewanella sedimentimangrovi</name>
    <dbReference type="NCBI Taxonomy" id="2814293"/>
    <lineage>
        <taxon>Bacteria</taxon>
        <taxon>Pseudomonadati</taxon>
        <taxon>Pseudomonadota</taxon>
        <taxon>Gammaproteobacteria</taxon>
        <taxon>Alteromonadales</taxon>
        <taxon>Shewanellaceae</taxon>
        <taxon>Shewanella</taxon>
    </lineage>
</organism>